<dbReference type="AlphaFoldDB" id="A0A6J6UMP4"/>
<feature type="transmembrane region" description="Helical" evidence="1">
    <location>
        <begin position="73"/>
        <end position="94"/>
    </location>
</feature>
<name>A0A6J6UMP4_9ZZZZ</name>
<keyword evidence="1" id="KW-0812">Transmembrane</keyword>
<sequence length="246" mass="27773">MARRKSSTSSAPLINLLKSWAVQHKFQEDPYVSGLLNALETEENLEVWASLDPLDYLPTPTDKSNDMFHRINLGLTIVRNALVFLPVALTWYAISKASAAFATYTANNTLTVSNFLDFWENGYGVLSKEWSLSHIATLDFQIIIVIILMTISISVIERILRIRATKSNVEIDEAKFQLAIAIKTYLFDHERITDVTMNQSLGSAIKQLQDSTKSLNLTSKELLKLVKSLPSDREILREIKRIKSGN</sequence>
<evidence type="ECO:0000313" key="2">
    <source>
        <dbReference type="EMBL" id="CAB4760003.1"/>
    </source>
</evidence>
<organism evidence="2">
    <name type="scientific">freshwater metagenome</name>
    <dbReference type="NCBI Taxonomy" id="449393"/>
    <lineage>
        <taxon>unclassified sequences</taxon>
        <taxon>metagenomes</taxon>
        <taxon>ecological metagenomes</taxon>
    </lineage>
</organism>
<reference evidence="2" key="1">
    <citation type="submission" date="2020-05" db="EMBL/GenBank/DDBJ databases">
        <authorList>
            <person name="Chiriac C."/>
            <person name="Salcher M."/>
            <person name="Ghai R."/>
            <person name="Kavagutti S V."/>
        </authorList>
    </citation>
    <scope>NUCLEOTIDE SEQUENCE</scope>
</reference>
<keyword evidence="1" id="KW-0472">Membrane</keyword>
<proteinExistence type="predicted"/>
<accession>A0A6J6UMP4</accession>
<feature type="transmembrane region" description="Helical" evidence="1">
    <location>
        <begin position="135"/>
        <end position="156"/>
    </location>
</feature>
<keyword evidence="1" id="KW-1133">Transmembrane helix</keyword>
<gene>
    <name evidence="2" type="ORF">UFOPK2852_00727</name>
</gene>
<dbReference type="EMBL" id="CAEZZJ010000081">
    <property type="protein sequence ID" value="CAB4760003.1"/>
    <property type="molecule type" value="Genomic_DNA"/>
</dbReference>
<evidence type="ECO:0000256" key="1">
    <source>
        <dbReference type="SAM" id="Phobius"/>
    </source>
</evidence>
<protein>
    <submittedName>
        <fullName evidence="2">Unannotated protein</fullName>
    </submittedName>
</protein>